<evidence type="ECO:0000313" key="5">
    <source>
        <dbReference type="EMBL" id="SMB80055.1"/>
    </source>
</evidence>
<evidence type="ECO:0000256" key="2">
    <source>
        <dbReference type="ARBA" id="ARBA00023125"/>
    </source>
</evidence>
<dbReference type="EMBL" id="FWWT01000005">
    <property type="protein sequence ID" value="SMB80055.1"/>
    <property type="molecule type" value="Genomic_DNA"/>
</dbReference>
<dbReference type="PROSITE" id="PS51898">
    <property type="entry name" value="TYR_RECOMBINASE"/>
    <property type="match status" value="1"/>
</dbReference>
<evidence type="ECO:0000256" key="3">
    <source>
        <dbReference type="ARBA" id="ARBA00023172"/>
    </source>
</evidence>
<dbReference type="PANTHER" id="PTHR30349">
    <property type="entry name" value="PHAGE INTEGRASE-RELATED"/>
    <property type="match status" value="1"/>
</dbReference>
<accession>A0A1W1UG30</accession>
<dbReference type="PANTHER" id="PTHR30349:SF41">
    <property type="entry name" value="INTEGRASE_RECOMBINASE PROTEIN MJ0367-RELATED"/>
    <property type="match status" value="1"/>
</dbReference>
<dbReference type="Gene3D" id="1.10.443.10">
    <property type="entry name" value="Intergrase catalytic core"/>
    <property type="match status" value="1"/>
</dbReference>
<dbReference type="GO" id="GO:0003677">
    <property type="term" value="F:DNA binding"/>
    <property type="evidence" value="ECO:0007669"/>
    <property type="project" value="UniProtKB-KW"/>
</dbReference>
<dbReference type="Proteomes" id="UP000192731">
    <property type="component" value="Unassembled WGS sequence"/>
</dbReference>
<organism evidence="5 6">
    <name type="scientific">Desulfonispora thiosulfatigenes DSM 11270</name>
    <dbReference type="NCBI Taxonomy" id="656914"/>
    <lineage>
        <taxon>Bacteria</taxon>
        <taxon>Bacillati</taxon>
        <taxon>Bacillota</taxon>
        <taxon>Clostridia</taxon>
        <taxon>Eubacteriales</taxon>
        <taxon>Peptococcaceae</taxon>
        <taxon>Desulfonispora</taxon>
    </lineage>
</organism>
<dbReference type="GO" id="GO:0006310">
    <property type="term" value="P:DNA recombination"/>
    <property type="evidence" value="ECO:0007669"/>
    <property type="project" value="UniProtKB-KW"/>
</dbReference>
<keyword evidence="2" id="KW-0238">DNA-binding</keyword>
<name>A0A1W1UG30_DESTI</name>
<dbReference type="InterPro" id="IPR050090">
    <property type="entry name" value="Tyrosine_recombinase_XerCD"/>
</dbReference>
<dbReference type="GO" id="GO:0015074">
    <property type="term" value="P:DNA integration"/>
    <property type="evidence" value="ECO:0007669"/>
    <property type="project" value="InterPro"/>
</dbReference>
<keyword evidence="3" id="KW-0233">DNA recombination</keyword>
<gene>
    <name evidence="5" type="ORF">SAMN00017405_0828</name>
</gene>
<evidence type="ECO:0000259" key="4">
    <source>
        <dbReference type="PROSITE" id="PS51898"/>
    </source>
</evidence>
<comment type="similarity">
    <text evidence="1">Belongs to the 'phage' integrase family.</text>
</comment>
<dbReference type="InterPro" id="IPR011010">
    <property type="entry name" value="DNA_brk_join_enz"/>
</dbReference>
<dbReference type="OrthoDB" id="9766545at2"/>
<evidence type="ECO:0000313" key="6">
    <source>
        <dbReference type="Proteomes" id="UP000192731"/>
    </source>
</evidence>
<reference evidence="5 6" key="1">
    <citation type="submission" date="2017-04" db="EMBL/GenBank/DDBJ databases">
        <authorList>
            <person name="Afonso C.L."/>
            <person name="Miller P.J."/>
            <person name="Scott M.A."/>
            <person name="Spackman E."/>
            <person name="Goraichik I."/>
            <person name="Dimitrov K.M."/>
            <person name="Suarez D.L."/>
            <person name="Swayne D.E."/>
        </authorList>
    </citation>
    <scope>NUCLEOTIDE SEQUENCE [LARGE SCALE GENOMIC DNA]</scope>
    <source>
        <strain evidence="5 6">DSM 11270</strain>
    </source>
</reference>
<dbReference type="Pfam" id="PF00589">
    <property type="entry name" value="Phage_integrase"/>
    <property type="match status" value="1"/>
</dbReference>
<dbReference type="InterPro" id="IPR002104">
    <property type="entry name" value="Integrase_catalytic"/>
</dbReference>
<proteinExistence type="inferred from homology"/>
<dbReference type="STRING" id="656914.SAMN00017405_0828"/>
<sequence length="332" mass="39120">MANFNDFTFNSGFASDIGAFIKLKHGLGNIYYSPSIVLKSFDKFCYENFKYENILSKNIVMAWYQLGVDKYLTPKTLRLNMTPISHLAKYQCDKGIPAYIFPTKSLPPEKRYTPHIYSTEELTRFFNATDRCNITHQNPNRHLIMPVFFRLLYSCGLRVSEATNLLTDNVDLENGILKIMESKNDGERLVPLSEDMHERCKNYYQSVHFSNPHKYFFPSKTDDPIKYMNIYGNFRRFLRNAEISHGGRNNQIRMHDFRHTFAVHCLRNWVLEGKDLNTCYPYLKAYMGHTLFRYTAYYLRITAEIYPMIEETLEKHYPDIIPFSGGEEYEGF</sequence>
<protein>
    <submittedName>
        <fullName evidence="5">Phage integrase family protein</fullName>
    </submittedName>
</protein>
<dbReference type="AlphaFoldDB" id="A0A1W1UG30"/>
<dbReference type="RefSeq" id="WP_084051934.1">
    <property type="nucleotide sequence ID" value="NZ_FWWT01000005.1"/>
</dbReference>
<dbReference type="SUPFAM" id="SSF56349">
    <property type="entry name" value="DNA breaking-rejoining enzymes"/>
    <property type="match status" value="1"/>
</dbReference>
<keyword evidence="6" id="KW-1185">Reference proteome</keyword>
<evidence type="ECO:0000256" key="1">
    <source>
        <dbReference type="ARBA" id="ARBA00008857"/>
    </source>
</evidence>
<dbReference type="InterPro" id="IPR013762">
    <property type="entry name" value="Integrase-like_cat_sf"/>
</dbReference>
<feature type="domain" description="Tyr recombinase" evidence="4">
    <location>
        <begin position="112"/>
        <end position="318"/>
    </location>
</feature>